<reference evidence="1 2" key="1">
    <citation type="submission" date="2021-01" db="EMBL/GenBank/DDBJ databases">
        <title>Genome sequencing of Micromonospora fiedleri MG-37.</title>
        <authorList>
            <person name="Moreland P.E.J."/>
            <person name="Stach J.E.M."/>
        </authorList>
    </citation>
    <scope>NUCLEOTIDE SEQUENCE [LARGE SCALE GENOMIC DNA]</scope>
    <source>
        <strain evidence="1 2">MG-37</strain>
    </source>
</reference>
<dbReference type="RefSeq" id="WP_203219921.1">
    <property type="nucleotide sequence ID" value="NZ_JAETXL010000001.1"/>
</dbReference>
<proteinExistence type="predicted"/>
<gene>
    <name evidence="1" type="ORF">JMF97_01820</name>
</gene>
<dbReference type="EMBL" id="JAETXL010000001">
    <property type="protein sequence ID" value="MBL6274899.1"/>
    <property type="molecule type" value="Genomic_DNA"/>
</dbReference>
<protein>
    <submittedName>
        <fullName evidence="1">DinB family protein</fullName>
    </submittedName>
</protein>
<dbReference type="InterPro" id="IPR007061">
    <property type="entry name" value="MST-like"/>
</dbReference>
<dbReference type="InterPro" id="IPR034660">
    <property type="entry name" value="DinB/YfiT-like"/>
</dbReference>
<evidence type="ECO:0000313" key="1">
    <source>
        <dbReference type="EMBL" id="MBL6274899.1"/>
    </source>
</evidence>
<evidence type="ECO:0000313" key="2">
    <source>
        <dbReference type="Proteomes" id="UP000661193"/>
    </source>
</evidence>
<keyword evidence="2" id="KW-1185">Reference proteome</keyword>
<dbReference type="Gene3D" id="1.20.120.450">
    <property type="entry name" value="dinb family like domain"/>
    <property type="match status" value="1"/>
</dbReference>
<dbReference type="Proteomes" id="UP000661193">
    <property type="component" value="Unassembled WGS sequence"/>
</dbReference>
<accession>A0ABS1UGB9</accession>
<comment type="caution">
    <text evidence="1">The sequence shown here is derived from an EMBL/GenBank/DDBJ whole genome shotgun (WGS) entry which is preliminary data.</text>
</comment>
<organism evidence="1 2">
    <name type="scientific">Micromonospora fiedleri</name>
    <dbReference type="NCBI Taxonomy" id="1157498"/>
    <lineage>
        <taxon>Bacteria</taxon>
        <taxon>Bacillati</taxon>
        <taxon>Actinomycetota</taxon>
        <taxon>Actinomycetes</taxon>
        <taxon>Micromonosporales</taxon>
        <taxon>Micromonosporaceae</taxon>
        <taxon>Micromonospora</taxon>
    </lineage>
</organism>
<dbReference type="Pfam" id="PF04978">
    <property type="entry name" value="MST"/>
    <property type="match status" value="1"/>
</dbReference>
<sequence length="176" mass="19993">MTTWTAPAIDRRHEPYRADERIMLEGWLNYHRDTLLLKCAGLTGEQLRTAAVSSSTLTLLGLVRHMTVVERWWFRQCFAGESLPELYDFDADPDAEFNTVDTADPEADFAAFRAEIAAADAATAGHDLDEVFTLRRAEKSHEVSLRWVYLHMIEEYARHNGHADLIREAIDGVTGE</sequence>
<name>A0ABS1UGB9_9ACTN</name>
<dbReference type="SUPFAM" id="SSF109854">
    <property type="entry name" value="DinB/YfiT-like putative metalloenzymes"/>
    <property type="match status" value="1"/>
</dbReference>